<sequence length="177" mass="20171">MKTHSAGYVLLYPLFFLTLFGLLLAGFLPRYTEWYRQAQLSCEAERLAGELRLLRQSSRLAVMRYESEDFMLPRPTFRCDEDGGRYWLEIPKRGAGNVIQVDEVRMYHLPQGISLAIFDPARAGRETFGSGRYDNVSFGYNGGTKNTLSLVLAYDHDWAHGKKVIVDAVGRIRVEGK</sequence>
<evidence type="ECO:0000256" key="1">
    <source>
        <dbReference type="SAM" id="Phobius"/>
    </source>
</evidence>
<organism evidence="2 3">
    <name type="scientific">Selenomonas bovis</name>
    <dbReference type="NCBI Taxonomy" id="416586"/>
    <lineage>
        <taxon>Bacteria</taxon>
        <taxon>Bacillati</taxon>
        <taxon>Bacillota</taxon>
        <taxon>Negativicutes</taxon>
        <taxon>Selenomonadales</taxon>
        <taxon>Selenomonadaceae</taxon>
        <taxon>Selenomonas</taxon>
    </lineage>
</organism>
<dbReference type="EMBL" id="JABAFA010000004">
    <property type="protein sequence ID" value="NMD98408.1"/>
    <property type="molecule type" value="Genomic_DNA"/>
</dbReference>
<comment type="caution">
    <text evidence="2">The sequence shown here is derived from an EMBL/GenBank/DDBJ whole genome shotgun (WGS) entry which is preliminary data.</text>
</comment>
<keyword evidence="3" id="KW-1185">Reference proteome</keyword>
<keyword evidence="1" id="KW-0472">Membrane</keyword>
<name>A0A848B5F1_9FIRM</name>
<feature type="transmembrane region" description="Helical" evidence="1">
    <location>
        <begin position="6"/>
        <end position="28"/>
    </location>
</feature>
<accession>A0A848B5F1</accession>
<keyword evidence="1" id="KW-1133">Transmembrane helix</keyword>
<gene>
    <name evidence="2" type="ORF">HF878_02765</name>
</gene>
<dbReference type="Proteomes" id="UP000543804">
    <property type="component" value="Unassembled WGS sequence"/>
</dbReference>
<evidence type="ECO:0000313" key="3">
    <source>
        <dbReference type="Proteomes" id="UP000543804"/>
    </source>
</evidence>
<dbReference type="AlphaFoldDB" id="A0A848B5F1"/>
<evidence type="ECO:0000313" key="2">
    <source>
        <dbReference type="EMBL" id="NMD98408.1"/>
    </source>
</evidence>
<proteinExistence type="predicted"/>
<dbReference type="RefSeq" id="WP_170077127.1">
    <property type="nucleotide sequence ID" value="NZ_JABAFA010000004.1"/>
</dbReference>
<keyword evidence="1" id="KW-0812">Transmembrane</keyword>
<protein>
    <submittedName>
        <fullName evidence="2">Uncharacterized protein</fullName>
    </submittedName>
</protein>
<reference evidence="2 3" key="1">
    <citation type="submission" date="2020-04" db="EMBL/GenBank/DDBJ databases">
        <authorList>
            <person name="Hitch T.C.A."/>
            <person name="Wylensek D."/>
            <person name="Clavel T."/>
        </authorList>
    </citation>
    <scope>NUCLEOTIDE SEQUENCE [LARGE SCALE GENOMIC DNA]</scope>
    <source>
        <strain evidence="2 3">PG-130-P53-12</strain>
    </source>
</reference>